<dbReference type="PRINTS" id="PR00377">
    <property type="entry name" value="IMPHPHTASES"/>
</dbReference>
<dbReference type="Gene3D" id="3.40.190.80">
    <property type="match status" value="1"/>
</dbReference>
<feature type="binding site" evidence="4">
    <location>
        <position position="247"/>
    </location>
    <ligand>
        <name>Mg(2+)</name>
        <dbReference type="ChEBI" id="CHEBI:18420"/>
        <label>1</label>
        <note>catalytic</note>
    </ligand>
</feature>
<dbReference type="SUPFAM" id="SSF56655">
    <property type="entry name" value="Carbohydrate phosphatase"/>
    <property type="match status" value="1"/>
</dbReference>
<dbReference type="Proteomes" id="UP000470875">
    <property type="component" value="Unassembled WGS sequence"/>
</dbReference>
<sequence length="302" mass="31927">MSPYNRTVVTTKAFLADELANFAVEAAQSVVPYLRAAAGTVSEFNTKRDLHDPVTVHDRAVENLLKDFLGATVPGSRFLGEEMGEEILPGSSGSEPLGEGATYLANRVRWIVDPIDGTANFASGSHYFGTSIGVELDGQVVAGVISTPMTSEIFAANLEEAWLIDAEGRRSPLRSSGPAFESQAAISTYYPGPRAFLGDKDAASRRFIELSDAYMAIRRLGAGAVDLAHVAAGRLSCVLGVSFAPWDVAAGIHLVQVAGGHTVNVALGTSHADGLRPAVLAYVEQLEPTVALRVLQEIDAES</sequence>
<dbReference type="PANTHER" id="PTHR20854">
    <property type="entry name" value="INOSITOL MONOPHOSPHATASE"/>
    <property type="match status" value="1"/>
</dbReference>
<evidence type="ECO:0000256" key="2">
    <source>
        <dbReference type="ARBA" id="ARBA00022801"/>
    </source>
</evidence>
<feature type="binding site" evidence="4">
    <location>
        <position position="116"/>
    </location>
    <ligand>
        <name>Mg(2+)</name>
        <dbReference type="ChEBI" id="CHEBI:18420"/>
        <label>1</label>
        <note>catalytic</note>
    </ligand>
</feature>
<dbReference type="AlphaFoldDB" id="A0A6N7W9R3"/>
<comment type="caution">
    <text evidence="5">The sequence shown here is derived from an EMBL/GenBank/DDBJ whole genome shotgun (WGS) entry which is preliminary data.</text>
</comment>
<reference evidence="5 6" key="1">
    <citation type="submission" date="2019-08" db="EMBL/GenBank/DDBJ databases">
        <title>In-depth cultivation of the pig gut microbiome towards novel bacterial diversity and tailored functional studies.</title>
        <authorList>
            <person name="Wylensek D."/>
            <person name="Hitch T.C.A."/>
            <person name="Clavel T."/>
        </authorList>
    </citation>
    <scope>NUCLEOTIDE SEQUENCE [LARGE SCALE GENOMIC DNA]</scope>
    <source>
        <strain evidence="5 6">WB03_NA08</strain>
    </source>
</reference>
<organism evidence="5 6">
    <name type="scientific">Scrofimicrobium canadense</name>
    <dbReference type="NCBI Taxonomy" id="2652290"/>
    <lineage>
        <taxon>Bacteria</taxon>
        <taxon>Bacillati</taxon>
        <taxon>Actinomycetota</taxon>
        <taxon>Actinomycetes</taxon>
        <taxon>Actinomycetales</taxon>
        <taxon>Actinomycetaceae</taxon>
        <taxon>Scrofimicrobium</taxon>
    </lineage>
</organism>
<protein>
    <submittedName>
        <fullName evidence="5">Inositol monophosphatase</fullName>
    </submittedName>
</protein>
<name>A0A6N7W9R3_9ACTO</name>
<dbReference type="PROSITE" id="PS00629">
    <property type="entry name" value="IMP_1"/>
    <property type="match status" value="1"/>
</dbReference>
<accession>A0A6N7W9R3</accession>
<dbReference type="GO" id="GO:0008934">
    <property type="term" value="F:inositol monophosphate 1-phosphatase activity"/>
    <property type="evidence" value="ECO:0007669"/>
    <property type="project" value="TreeGrafter"/>
</dbReference>
<proteinExistence type="predicted"/>
<keyword evidence="3 4" id="KW-0460">Magnesium</keyword>
<evidence type="ECO:0000313" key="6">
    <source>
        <dbReference type="Proteomes" id="UP000470875"/>
    </source>
</evidence>
<keyword evidence="1 4" id="KW-0479">Metal-binding</keyword>
<evidence type="ECO:0000256" key="4">
    <source>
        <dbReference type="PIRSR" id="PIRSR600760-2"/>
    </source>
</evidence>
<feature type="binding site" evidence="4">
    <location>
        <position position="113"/>
    </location>
    <ligand>
        <name>Mg(2+)</name>
        <dbReference type="ChEBI" id="CHEBI:18420"/>
        <label>1</label>
        <note>catalytic</note>
    </ligand>
</feature>
<dbReference type="GO" id="GO:0007165">
    <property type="term" value="P:signal transduction"/>
    <property type="evidence" value="ECO:0007669"/>
    <property type="project" value="TreeGrafter"/>
</dbReference>
<dbReference type="PANTHER" id="PTHR20854:SF4">
    <property type="entry name" value="INOSITOL-1-MONOPHOSPHATASE-RELATED"/>
    <property type="match status" value="1"/>
</dbReference>
<dbReference type="Gene3D" id="3.30.540.10">
    <property type="entry name" value="Fructose-1,6-Bisphosphatase, subunit A, domain 1"/>
    <property type="match status" value="1"/>
</dbReference>
<keyword evidence="2" id="KW-0378">Hydrolase</keyword>
<keyword evidence="6" id="KW-1185">Reference proteome</keyword>
<dbReference type="EMBL" id="VULO01000013">
    <property type="protein sequence ID" value="MSS85182.1"/>
    <property type="molecule type" value="Genomic_DNA"/>
</dbReference>
<dbReference type="InterPro" id="IPR000760">
    <property type="entry name" value="Inositol_monophosphatase-like"/>
</dbReference>
<evidence type="ECO:0000256" key="3">
    <source>
        <dbReference type="ARBA" id="ARBA00022842"/>
    </source>
</evidence>
<evidence type="ECO:0000313" key="5">
    <source>
        <dbReference type="EMBL" id="MSS85182.1"/>
    </source>
</evidence>
<comment type="cofactor">
    <cofactor evidence="4">
        <name>Mg(2+)</name>
        <dbReference type="ChEBI" id="CHEBI:18420"/>
    </cofactor>
</comment>
<dbReference type="InterPro" id="IPR020583">
    <property type="entry name" value="Inositol_monoP_metal-BS"/>
</dbReference>
<dbReference type="GO" id="GO:0006020">
    <property type="term" value="P:inositol metabolic process"/>
    <property type="evidence" value="ECO:0007669"/>
    <property type="project" value="TreeGrafter"/>
</dbReference>
<dbReference type="Pfam" id="PF00459">
    <property type="entry name" value="Inositol_P"/>
    <property type="match status" value="1"/>
</dbReference>
<evidence type="ECO:0000256" key="1">
    <source>
        <dbReference type="ARBA" id="ARBA00022723"/>
    </source>
</evidence>
<gene>
    <name evidence="5" type="ORF">FYJ24_10525</name>
</gene>
<dbReference type="GO" id="GO:0046872">
    <property type="term" value="F:metal ion binding"/>
    <property type="evidence" value="ECO:0007669"/>
    <property type="project" value="UniProtKB-KW"/>
</dbReference>
<feature type="binding site" evidence="4">
    <location>
        <position position="81"/>
    </location>
    <ligand>
        <name>Mg(2+)</name>
        <dbReference type="ChEBI" id="CHEBI:18420"/>
        <label>1</label>
        <note>catalytic</note>
    </ligand>
</feature>
<feature type="binding site" evidence="4">
    <location>
        <position position="115"/>
    </location>
    <ligand>
        <name>Mg(2+)</name>
        <dbReference type="ChEBI" id="CHEBI:18420"/>
        <label>1</label>
        <note>catalytic</note>
    </ligand>
</feature>